<feature type="transmembrane region" description="Helical" evidence="1">
    <location>
        <begin position="223"/>
        <end position="242"/>
    </location>
</feature>
<accession>A0A6J5DR94</accession>
<dbReference type="PANTHER" id="PTHR23028">
    <property type="entry name" value="ACETYLTRANSFERASE"/>
    <property type="match status" value="1"/>
</dbReference>
<dbReference type="InterPro" id="IPR050879">
    <property type="entry name" value="Acyltransferase_3"/>
</dbReference>
<dbReference type="GO" id="GO:0016747">
    <property type="term" value="F:acyltransferase activity, transferring groups other than amino-acyl groups"/>
    <property type="evidence" value="ECO:0007669"/>
    <property type="project" value="InterPro"/>
</dbReference>
<keyword evidence="1" id="KW-0812">Transmembrane</keyword>
<protein>
    <recommendedName>
        <fullName evidence="2">Acyltransferase 3 domain-containing protein</fullName>
    </recommendedName>
</protein>
<evidence type="ECO:0000313" key="3">
    <source>
        <dbReference type="EMBL" id="CAB3755662.1"/>
    </source>
</evidence>
<keyword evidence="1" id="KW-1133">Transmembrane helix</keyword>
<feature type="transmembrane region" description="Helical" evidence="1">
    <location>
        <begin position="82"/>
        <end position="103"/>
    </location>
</feature>
<reference evidence="3 4" key="1">
    <citation type="submission" date="2020-04" db="EMBL/GenBank/DDBJ databases">
        <authorList>
            <person name="De Canck E."/>
        </authorList>
    </citation>
    <scope>NUCLEOTIDE SEQUENCE [LARGE SCALE GENOMIC DNA]</scope>
    <source>
        <strain evidence="3 4">LMG 29542</strain>
    </source>
</reference>
<evidence type="ECO:0000259" key="2">
    <source>
        <dbReference type="Pfam" id="PF01757"/>
    </source>
</evidence>
<organism evidence="3 4">
    <name type="scientific">Paraburkholderia humisilvae</name>
    <dbReference type="NCBI Taxonomy" id="627669"/>
    <lineage>
        <taxon>Bacteria</taxon>
        <taxon>Pseudomonadati</taxon>
        <taxon>Pseudomonadota</taxon>
        <taxon>Betaproteobacteria</taxon>
        <taxon>Burkholderiales</taxon>
        <taxon>Burkholderiaceae</taxon>
        <taxon>Paraburkholderia</taxon>
    </lineage>
</organism>
<feature type="transmembrane region" description="Helical" evidence="1">
    <location>
        <begin position="347"/>
        <end position="367"/>
    </location>
</feature>
<dbReference type="EMBL" id="CADIKH010000010">
    <property type="protein sequence ID" value="CAB3755662.1"/>
    <property type="molecule type" value="Genomic_DNA"/>
</dbReference>
<feature type="transmembrane region" description="Helical" evidence="1">
    <location>
        <begin position="315"/>
        <end position="335"/>
    </location>
</feature>
<dbReference type="AlphaFoldDB" id="A0A6J5DR94"/>
<keyword evidence="1" id="KW-0472">Membrane</keyword>
<feature type="transmembrane region" description="Helical" evidence="1">
    <location>
        <begin position="263"/>
        <end position="279"/>
    </location>
</feature>
<dbReference type="InterPro" id="IPR002656">
    <property type="entry name" value="Acyl_transf_3_dom"/>
</dbReference>
<name>A0A6J5DR94_9BURK</name>
<dbReference type="Proteomes" id="UP000494363">
    <property type="component" value="Unassembled WGS sequence"/>
</dbReference>
<feature type="transmembrane region" description="Helical" evidence="1">
    <location>
        <begin position="183"/>
        <end position="203"/>
    </location>
</feature>
<evidence type="ECO:0000256" key="1">
    <source>
        <dbReference type="SAM" id="Phobius"/>
    </source>
</evidence>
<evidence type="ECO:0000313" key="4">
    <source>
        <dbReference type="Proteomes" id="UP000494363"/>
    </source>
</evidence>
<proteinExistence type="predicted"/>
<gene>
    <name evidence="3" type="ORF">LMG29542_02658</name>
</gene>
<feature type="transmembrane region" description="Helical" evidence="1">
    <location>
        <begin position="285"/>
        <end position="303"/>
    </location>
</feature>
<sequence length="393" mass="43371">MVHMDVREKRYEVLDGLRGVAAIGVMLMHYSENTGRMLFVNADIAVDLFFVLSGFVLMHSYRSKLLLGLSAREYVRKRIIRLYPMFAISMAIGIPALIAAAMIGLADYPLRSIIVASLDNLLFLPYLGDHGVANMVSGAAHLPVEKYTVGEIFPANPSAWSLFFEMCASVALLVLIRLQRRDLIKLIIASAILLFGTGVLLGFEHKNAIPVFFGAGWGTRNFFAGFIRVSYGFSMGVLIYSLHENQTPLKFGRALSAVIRNDLALYLLFAVAIACPFGMKGLYPMAVIFFVAPLMVYCGANIAPTGRVGARVAHFLGWMSYPIYCLHFPIGRLIFMYFPGSEHRPAQAIALSVALTIVISVIVTKLLEEPVRTYLTKKFASRARVGLKAESVV</sequence>
<feature type="transmembrane region" description="Helical" evidence="1">
    <location>
        <begin position="37"/>
        <end position="61"/>
    </location>
</feature>
<feature type="transmembrane region" description="Helical" evidence="1">
    <location>
        <begin position="158"/>
        <end position="176"/>
    </location>
</feature>
<dbReference type="PANTHER" id="PTHR23028:SF134">
    <property type="entry name" value="PUTATIVE (AFU_ORTHOLOGUE AFUA_4G08520)-RELATED"/>
    <property type="match status" value="1"/>
</dbReference>
<feature type="domain" description="Acyltransferase 3" evidence="2">
    <location>
        <begin position="14"/>
        <end position="364"/>
    </location>
</feature>
<dbReference type="RefSeq" id="WP_175226899.1">
    <property type="nucleotide sequence ID" value="NZ_CADIKH010000010.1"/>
</dbReference>
<dbReference type="Pfam" id="PF01757">
    <property type="entry name" value="Acyl_transf_3"/>
    <property type="match status" value="1"/>
</dbReference>
<keyword evidence="4" id="KW-1185">Reference proteome</keyword>